<evidence type="ECO:0000313" key="1">
    <source>
        <dbReference type="EMBL" id="KAK4541250.1"/>
    </source>
</evidence>
<proteinExistence type="predicted"/>
<organism evidence="1 2">
    <name type="scientific">Oleoguttula mirabilis</name>
    <dbReference type="NCBI Taxonomy" id="1507867"/>
    <lineage>
        <taxon>Eukaryota</taxon>
        <taxon>Fungi</taxon>
        <taxon>Dikarya</taxon>
        <taxon>Ascomycota</taxon>
        <taxon>Pezizomycotina</taxon>
        <taxon>Dothideomycetes</taxon>
        <taxon>Dothideomycetidae</taxon>
        <taxon>Mycosphaerellales</taxon>
        <taxon>Teratosphaeriaceae</taxon>
        <taxon>Oleoguttula</taxon>
    </lineage>
</organism>
<reference evidence="1 2" key="1">
    <citation type="submission" date="2021-11" db="EMBL/GenBank/DDBJ databases">
        <title>Black yeast isolated from Biological Soil Crust.</title>
        <authorList>
            <person name="Kurbessoian T."/>
        </authorList>
    </citation>
    <scope>NUCLEOTIDE SEQUENCE [LARGE SCALE GENOMIC DNA]</scope>
    <source>
        <strain evidence="1 2">CCFEE 5522</strain>
    </source>
</reference>
<name>A0AAV9JA22_9PEZI</name>
<keyword evidence="2" id="KW-1185">Reference proteome</keyword>
<accession>A0AAV9JA22</accession>
<dbReference type="Proteomes" id="UP001324427">
    <property type="component" value="Unassembled WGS sequence"/>
</dbReference>
<gene>
    <name evidence="1" type="ORF">LTR36_008166</name>
</gene>
<protein>
    <submittedName>
        <fullName evidence="1">Uncharacterized protein</fullName>
    </submittedName>
</protein>
<sequence>MKRLVVMLEIVDTLIKLVLTEDGKVGSEIMAIKDRTAYNDEKADLVPTIVLPHSRDPAYDIKRAEQEMVSQRNELHNGNAFTSENLGRHMPSFGKNSAQNYLFHCFVEVSARVEDKEEPIDLVTVPVLDLSFRLFTSAFMALFDFQAGDVDVGDVDHNALLNDISDAARQKFQLPDIFELVNTEHNCIVRDQKGLESAFGVFQAQDSSATFHFTLRGHFYVPEGRNVGFVPHEAVRIVPVLADEDGEKVTCRWIRTWVWRRATVLGGCIQDKGQRVMSKVFVDLAREQG</sequence>
<evidence type="ECO:0000313" key="2">
    <source>
        <dbReference type="Proteomes" id="UP001324427"/>
    </source>
</evidence>
<dbReference type="AlphaFoldDB" id="A0AAV9JA22"/>
<comment type="caution">
    <text evidence="1">The sequence shown here is derived from an EMBL/GenBank/DDBJ whole genome shotgun (WGS) entry which is preliminary data.</text>
</comment>
<dbReference type="EMBL" id="JAVFHQ010000055">
    <property type="protein sequence ID" value="KAK4541250.1"/>
    <property type="molecule type" value="Genomic_DNA"/>
</dbReference>